<evidence type="ECO:0000256" key="1">
    <source>
        <dbReference type="SAM" id="Coils"/>
    </source>
</evidence>
<dbReference type="NCBIfam" id="TIGR02675">
    <property type="entry name" value="tape_meas_nterm"/>
    <property type="match status" value="1"/>
</dbReference>
<dbReference type="Pfam" id="PF20155">
    <property type="entry name" value="TMP_3"/>
    <property type="match status" value="1"/>
</dbReference>
<evidence type="ECO:0000259" key="3">
    <source>
        <dbReference type="Pfam" id="PF20155"/>
    </source>
</evidence>
<reference evidence="5" key="1">
    <citation type="journal article" date="2019" name="Int. J. Syst. Evol. Microbiol.">
        <title>The Global Catalogue of Microorganisms (GCM) 10K type strain sequencing project: providing services to taxonomists for standard genome sequencing and annotation.</title>
        <authorList>
            <consortium name="The Broad Institute Genomics Platform"/>
            <consortium name="The Broad Institute Genome Sequencing Center for Infectious Disease"/>
            <person name="Wu L."/>
            <person name="Ma J."/>
        </authorList>
    </citation>
    <scope>NUCLEOTIDE SEQUENCE [LARGE SCALE GENOMIC DNA]</scope>
    <source>
        <strain evidence="5">KCTC 42248</strain>
    </source>
</reference>
<comment type="caution">
    <text evidence="4">The sequence shown here is derived from an EMBL/GenBank/DDBJ whole genome shotgun (WGS) entry which is preliminary data.</text>
</comment>
<dbReference type="InterPro" id="IPR013491">
    <property type="entry name" value="Tape_meas_N"/>
</dbReference>
<proteinExistence type="predicted"/>
<dbReference type="PANTHER" id="PTHR38812">
    <property type="entry name" value="MU-LIKE PROPHAGE FLUMU PROTEIN GP42"/>
    <property type="match status" value="1"/>
</dbReference>
<organism evidence="4 5">
    <name type="scientific">Sphingobacterium corticis</name>
    <dbReference type="NCBI Taxonomy" id="1812823"/>
    <lineage>
        <taxon>Bacteria</taxon>
        <taxon>Pseudomonadati</taxon>
        <taxon>Bacteroidota</taxon>
        <taxon>Sphingobacteriia</taxon>
        <taxon>Sphingobacteriales</taxon>
        <taxon>Sphingobacteriaceae</taxon>
        <taxon>Sphingobacterium</taxon>
    </lineage>
</organism>
<protein>
    <submittedName>
        <fullName evidence="4">Tape measure protein</fullName>
    </submittedName>
</protein>
<feature type="domain" description="Tape measure protein N-terminal" evidence="3">
    <location>
        <begin position="265"/>
        <end position="451"/>
    </location>
</feature>
<keyword evidence="1" id="KW-0175">Coiled coil</keyword>
<feature type="compositionally biased region" description="Basic and acidic residues" evidence="2">
    <location>
        <begin position="131"/>
        <end position="146"/>
    </location>
</feature>
<evidence type="ECO:0000313" key="5">
    <source>
        <dbReference type="Proteomes" id="UP001597393"/>
    </source>
</evidence>
<dbReference type="PANTHER" id="PTHR38812:SF2">
    <property type="entry name" value="MU-LIKE PROPHAGE FLUMU PROTEIN GP42"/>
    <property type="match status" value="1"/>
</dbReference>
<dbReference type="EMBL" id="JBHUMA010000003">
    <property type="protein sequence ID" value="MFD2597528.1"/>
    <property type="molecule type" value="Genomic_DNA"/>
</dbReference>
<keyword evidence="5" id="KW-1185">Reference proteome</keyword>
<dbReference type="Proteomes" id="UP001597393">
    <property type="component" value="Unassembled WGS sequence"/>
</dbReference>
<evidence type="ECO:0000256" key="2">
    <source>
        <dbReference type="SAM" id="MobiDB-lite"/>
    </source>
</evidence>
<feature type="region of interest" description="Disordered" evidence="2">
    <location>
        <begin position="118"/>
        <end position="146"/>
    </location>
</feature>
<sequence>MADAVLSVELRAKLEKLSKGLKDGEKNIGDFVAAGDRNLSKIEAKFESLGKTTKDIASNIKSALGGISMDKYMEAFSNSQGDIAKARAEIQKYKAEIEQLKKVGQELSNQIKEKTAALNADKQATEQARTATEKQRTATEAERTESARLKNELQALRNEKARNRQETIAATGSYREAQQRLTALGKQIRENANGFNINSREVRIQINEYNKLNAKLKEFDRAMGNHHRNIGNYGSAFAGAIPYIGQFTSVAGLASLAVSGLTKSFETNMKLDALNVALKETSGSAENFDTNMKFLRVSADRLGLDFVTTANAFKLWQGAAKFSNMTAEETRAIFESVANAGGKLKLSSDQIQGTFLALSQMLSKGKVQAEELRGQLGERLPGAFALAAKAMGVTEKELNKMLEQGQVVADEFLPNFARQLDESFGNDKTQRIESMQASVNRLKTEWDLLFKSGTATSFYTFTVDGLASILASMNGSKDATRDLAQEHENLKTKFEQSYRDAVYLAREYDILTGKTSLNKDEQHRLKDVIQQMAALMPNAVTEWNRFGEAIDINRVKVQELTDNMRELQRVQNKGIVDELNANFEKSQRTIDARRRTMELKQKQISAPNASEKFIRREEQLVVLIKDEIIKDQGDSYEAAKALRDIGAPLSKAQKDVIAYHEKTQESGEITYESIKKNKEYWDDQVKSIKGSIDALEVSKKGTKEWIELTKQYEVAKKNADAYNINSDMKRGLRDHNKEIADAKRKEEALRNILTQSANQSSLSLKEGIARDIEAVDQKYKAWYDTAKGNAEAIEQLERDHQSQVNQIKLKGLNDALKFQKDSLDKVRKLAKQDVKTKRKQDSHEVEVDIVFDRRFNETAGQRSLRILNTEFRKLVNEKENAIRKSVELGQISKQMGQAMADAYNQAAQNEYWEKLESVRKKDIETQLAMVDGRNIFNESLAKTNVLLDELDRKFQAGLYSKEQYQKLQASLLNQQELVGALKSSYDQMSAGVGNAFANMLTQGQSFGEGMEQVFRQMVATIISEMAKLAAIKLLQGIFGVATGGASTAITNVLPGFVGGYANGGYTGNVAINKVAGVVHGKEYVFDADATRRIGVNNLEALRSGNIPTPADLTPKIAKNFSTFNGAPTGASGVKQRLDVNVIVEGDVRNDRIRLSNARGQRNEKKFGRG</sequence>
<evidence type="ECO:0000313" key="4">
    <source>
        <dbReference type="EMBL" id="MFD2597528.1"/>
    </source>
</evidence>
<gene>
    <name evidence="4" type="ORF">ACFSQ3_01085</name>
</gene>
<dbReference type="RefSeq" id="WP_380866744.1">
    <property type="nucleotide sequence ID" value="NZ_JBHUMA010000003.1"/>
</dbReference>
<feature type="coiled-coil region" evidence="1">
    <location>
        <begin position="725"/>
        <end position="752"/>
    </location>
</feature>
<name>A0ABW5NFS8_9SPHI</name>
<dbReference type="InterPro" id="IPR053058">
    <property type="entry name" value="Mulikevirus_tape_measure"/>
</dbReference>
<accession>A0ABW5NFS8</accession>